<comment type="similarity">
    <text evidence="1 4">Belongs to the arylamine N-acetyltransferase family.</text>
</comment>
<dbReference type="PANTHER" id="PTHR11786:SF0">
    <property type="entry name" value="ARYLAMINE N-ACETYLTRANSFERASE 4-RELATED"/>
    <property type="match status" value="1"/>
</dbReference>
<dbReference type="PANTHER" id="PTHR11786">
    <property type="entry name" value="N-HYDROXYARYLAMINE O-ACETYLTRANSFERASE"/>
    <property type="match status" value="1"/>
</dbReference>
<dbReference type="InterPro" id="IPR038765">
    <property type="entry name" value="Papain-like_cys_pep_sf"/>
</dbReference>
<evidence type="ECO:0000256" key="4">
    <source>
        <dbReference type="RuleBase" id="RU003452"/>
    </source>
</evidence>
<evidence type="ECO:0000256" key="2">
    <source>
        <dbReference type="ARBA" id="ARBA00012701"/>
    </source>
</evidence>
<proteinExistence type="evidence at transcript level"/>
<dbReference type="InterPro" id="IPR053710">
    <property type="entry name" value="Arylamine_NAT_domain_sf"/>
</dbReference>
<dbReference type="PRINTS" id="PR01543">
    <property type="entry name" value="ANATRNSFRASE"/>
</dbReference>
<evidence type="ECO:0000256" key="3">
    <source>
        <dbReference type="ARBA" id="ARBA00023315"/>
    </source>
</evidence>
<dbReference type="AlphaFoldDB" id="A0A6F9DMQ9"/>
<evidence type="ECO:0000313" key="5">
    <source>
        <dbReference type="EMBL" id="CAB3264205.1"/>
    </source>
</evidence>
<dbReference type="EMBL" id="LR788343">
    <property type="protein sequence ID" value="CAB3264205.1"/>
    <property type="molecule type" value="mRNA"/>
</dbReference>
<accession>A0A6F9DMQ9</accession>
<dbReference type="Gene3D" id="3.30.2140.20">
    <property type="match status" value="1"/>
</dbReference>
<protein>
    <recommendedName>
        <fullName evidence="2">arylamine N-acetyltransferase</fullName>
        <ecNumber evidence="2">2.3.1.5</ecNumber>
    </recommendedName>
</protein>
<evidence type="ECO:0000256" key="1">
    <source>
        <dbReference type="ARBA" id="ARBA00006547"/>
    </source>
</evidence>
<dbReference type="SUPFAM" id="SSF54001">
    <property type="entry name" value="Cysteine proteinases"/>
    <property type="match status" value="1"/>
</dbReference>
<sequence length="301" mass="34893">MNVAEYLQHIGIEDKVLPPTLETLNRLQVAHLSKVPFENLDMFGGERRQIDLINVYNKIVKENRGGICCELNGLYCWLLRQLGFDVEAIEGRPYIVDQDDFFGPMSHILMLVNLDGKTYTTDVAYGKHSCLRPLLLEEKLVQEQENGIYRFRRIDPTDQNVLYLEEKWLDSLDAEGKIVPVSETNPHYCASVHRTEGWNILYKLYIDKFYELEDFKSAFDFFQDQPDNFFRANNFASLRSEETVLNLHGNCLTQIDFKRCPDGLTQRRTKTQLDSDAINDVIRKRFGVEPPKAFVPKADGK</sequence>
<dbReference type="EC" id="2.3.1.5" evidence="2"/>
<dbReference type="InterPro" id="IPR001447">
    <property type="entry name" value="Arylamine_N-AcTrfase"/>
</dbReference>
<keyword evidence="4 5" id="KW-0808">Transferase</keyword>
<dbReference type="Pfam" id="PF00797">
    <property type="entry name" value="Acetyltransf_2"/>
    <property type="match status" value="1"/>
</dbReference>
<organism evidence="5">
    <name type="scientific">Phallusia mammillata</name>
    <dbReference type="NCBI Taxonomy" id="59560"/>
    <lineage>
        <taxon>Eukaryota</taxon>
        <taxon>Metazoa</taxon>
        <taxon>Chordata</taxon>
        <taxon>Tunicata</taxon>
        <taxon>Ascidiacea</taxon>
        <taxon>Phlebobranchia</taxon>
        <taxon>Ascidiidae</taxon>
        <taxon>Phallusia</taxon>
    </lineage>
</organism>
<dbReference type="GO" id="GO:0004060">
    <property type="term" value="F:arylamine N-acetyltransferase activity"/>
    <property type="evidence" value="ECO:0007669"/>
    <property type="project" value="UniProtKB-EC"/>
</dbReference>
<name>A0A6F9DMQ9_9ASCI</name>
<reference evidence="5" key="1">
    <citation type="submission" date="2020-04" db="EMBL/GenBank/DDBJ databases">
        <authorList>
            <person name="Neveu A P."/>
        </authorList>
    </citation>
    <scope>NUCLEOTIDE SEQUENCE</scope>
    <source>
        <tissue evidence="5">Whole embryo</tissue>
    </source>
</reference>
<keyword evidence="3 4" id="KW-0012">Acyltransferase</keyword>
<gene>
    <name evidence="5" type="primary">Nat1</name>
</gene>